<comment type="caution">
    <text evidence="3">The sequence shown here is derived from an EMBL/GenBank/DDBJ whole genome shotgun (WGS) entry which is preliminary data.</text>
</comment>
<comment type="similarity">
    <text evidence="1">Belongs to the avfA family.</text>
</comment>
<dbReference type="OrthoDB" id="10254221at2759"/>
<dbReference type="GO" id="GO:0016646">
    <property type="term" value="F:oxidoreductase activity, acting on the CH-NH group of donors, NAD or NADP as acceptor"/>
    <property type="evidence" value="ECO:0007669"/>
    <property type="project" value="TreeGrafter"/>
</dbReference>
<dbReference type="Pfam" id="PF13460">
    <property type="entry name" value="NAD_binding_10"/>
    <property type="match status" value="1"/>
</dbReference>
<protein>
    <recommendedName>
        <fullName evidence="2">NAD(P)-binding domain-containing protein</fullName>
    </recommendedName>
</protein>
<organism evidence="3 4">
    <name type="scientific">Alectoria fallacina</name>
    <dbReference type="NCBI Taxonomy" id="1903189"/>
    <lineage>
        <taxon>Eukaryota</taxon>
        <taxon>Fungi</taxon>
        <taxon>Dikarya</taxon>
        <taxon>Ascomycota</taxon>
        <taxon>Pezizomycotina</taxon>
        <taxon>Lecanoromycetes</taxon>
        <taxon>OSLEUM clade</taxon>
        <taxon>Lecanoromycetidae</taxon>
        <taxon>Lecanorales</taxon>
        <taxon>Lecanorineae</taxon>
        <taxon>Parmeliaceae</taxon>
        <taxon>Alectoria</taxon>
    </lineage>
</organism>
<dbReference type="Proteomes" id="UP000664203">
    <property type="component" value="Unassembled WGS sequence"/>
</dbReference>
<dbReference type="InterPro" id="IPR036291">
    <property type="entry name" value="NAD(P)-bd_dom_sf"/>
</dbReference>
<dbReference type="Gene3D" id="3.40.50.720">
    <property type="entry name" value="NAD(P)-binding Rossmann-like Domain"/>
    <property type="match status" value="1"/>
</dbReference>
<evidence type="ECO:0000256" key="1">
    <source>
        <dbReference type="ARBA" id="ARBA00038376"/>
    </source>
</evidence>
<evidence type="ECO:0000259" key="2">
    <source>
        <dbReference type="Pfam" id="PF13460"/>
    </source>
</evidence>
<name>A0A8H3G0P3_9LECA</name>
<proteinExistence type="inferred from homology"/>
<dbReference type="AlphaFoldDB" id="A0A8H3G0P3"/>
<accession>A0A8H3G0P3</accession>
<evidence type="ECO:0000313" key="4">
    <source>
        <dbReference type="Proteomes" id="UP000664203"/>
    </source>
</evidence>
<dbReference type="SUPFAM" id="SSF51735">
    <property type="entry name" value="NAD(P)-binding Rossmann-fold domains"/>
    <property type="match status" value="1"/>
</dbReference>
<dbReference type="PANTHER" id="PTHR43355:SF2">
    <property type="entry name" value="FLAVIN REDUCTASE (NADPH)"/>
    <property type="match status" value="1"/>
</dbReference>
<dbReference type="EMBL" id="CAJPDR010000369">
    <property type="protein sequence ID" value="CAF9934111.1"/>
    <property type="molecule type" value="Genomic_DNA"/>
</dbReference>
<dbReference type="InterPro" id="IPR016040">
    <property type="entry name" value="NAD(P)-bd_dom"/>
</dbReference>
<feature type="domain" description="NAD(P)-binding" evidence="2">
    <location>
        <begin position="51"/>
        <end position="215"/>
    </location>
</feature>
<gene>
    <name evidence="3" type="ORF">ALECFALPRED_005851</name>
</gene>
<sequence>MSVVYAVEGSSILPHPQLEYATDETLLTHTFCYGPSFYCVYGFIARILIIGAAGRVGSAALAACLSKQHHVTAFLRNPSKLPPELRNHPHLRITQGDATSHASLVEAIKDTDAIIQAAVYGSNSPFGTSDSEKVVRCIINAVQEVQASRPVRSRSIRLWVMSGQVLMDIPGYVGKIEGDVFPIHPEHYVNYDFLQKDAKDVDWSLLCPGRIDQGEVRVLLYNIR</sequence>
<keyword evidence="4" id="KW-1185">Reference proteome</keyword>
<evidence type="ECO:0000313" key="3">
    <source>
        <dbReference type="EMBL" id="CAF9934111.1"/>
    </source>
</evidence>
<reference evidence="3" key="1">
    <citation type="submission" date="2021-03" db="EMBL/GenBank/DDBJ databases">
        <authorList>
            <person name="Tagirdzhanova G."/>
        </authorList>
    </citation>
    <scope>NUCLEOTIDE SEQUENCE</scope>
</reference>
<dbReference type="PANTHER" id="PTHR43355">
    <property type="entry name" value="FLAVIN REDUCTASE (NADPH)"/>
    <property type="match status" value="1"/>
</dbReference>
<dbReference type="InterPro" id="IPR051606">
    <property type="entry name" value="Polyketide_Oxido-like"/>
</dbReference>